<dbReference type="Proteomes" id="UP001193389">
    <property type="component" value="Chromosome"/>
</dbReference>
<dbReference type="SUPFAM" id="SSF51206">
    <property type="entry name" value="cAMP-binding domain-like"/>
    <property type="match status" value="1"/>
</dbReference>
<reference evidence="2" key="1">
    <citation type="journal article" date="2020" name="Int. J. Syst. Evol. Microbiol.">
        <title>Aquipluma nitroreducens gen. nov. sp. nov., a novel facultatively anaerobic bacterium isolated from a freshwater lake.</title>
        <authorList>
            <person name="Watanabe M."/>
            <person name="Kojima H."/>
            <person name="Fukui M."/>
        </authorList>
    </citation>
    <scope>NUCLEOTIDE SEQUENCE</scope>
    <source>
        <strain evidence="2">MeG22</strain>
    </source>
</reference>
<evidence type="ECO:0000313" key="2">
    <source>
        <dbReference type="EMBL" id="BBE19372.1"/>
    </source>
</evidence>
<dbReference type="InterPro" id="IPR014710">
    <property type="entry name" value="RmlC-like_jellyroll"/>
</dbReference>
<dbReference type="CDD" id="cd00038">
    <property type="entry name" value="CAP_ED"/>
    <property type="match status" value="1"/>
</dbReference>
<feature type="domain" description="Cyclic nucleotide-binding" evidence="1">
    <location>
        <begin position="11"/>
        <end position="123"/>
    </location>
</feature>
<dbReference type="Gene3D" id="2.60.120.10">
    <property type="entry name" value="Jelly Rolls"/>
    <property type="match status" value="1"/>
</dbReference>
<dbReference type="PROSITE" id="PS50042">
    <property type="entry name" value="CNMP_BINDING_3"/>
    <property type="match status" value="1"/>
</dbReference>
<gene>
    <name evidence="2" type="ORF">AQPE_3557</name>
</gene>
<dbReference type="InterPro" id="IPR018490">
    <property type="entry name" value="cNMP-bd_dom_sf"/>
</dbReference>
<dbReference type="KEGG" id="anf:AQPE_3557"/>
<keyword evidence="3" id="KW-1185">Reference proteome</keyword>
<evidence type="ECO:0000259" key="1">
    <source>
        <dbReference type="PROSITE" id="PS50042"/>
    </source>
</evidence>
<proteinExistence type="predicted"/>
<dbReference type="InterPro" id="IPR000595">
    <property type="entry name" value="cNMP-bd_dom"/>
</dbReference>
<dbReference type="AlphaFoldDB" id="A0A5K7SCP8"/>
<dbReference type="Pfam" id="PF00027">
    <property type="entry name" value="cNMP_binding"/>
    <property type="match status" value="1"/>
</dbReference>
<sequence length="190" mass="23063">MYPNFINHIRKYVEIDDESIAFLIKYITPLKLKRKEFLLKENQVCQSIYFVEKGCLRMYFIDNKLNEQITQFALEHWWMADHFSFIDHKPSPYFIQTVEKSEILAISSSSFETMLREIPQMERYFRMVMQRALAASQLRQKYMYEMSKEEFYQLFSNSFPEFVQRVPQYMIASYLGLTPQYVSELRKKNL</sequence>
<accession>A0A5K7SCP8</accession>
<dbReference type="RefSeq" id="WP_318347620.1">
    <property type="nucleotide sequence ID" value="NZ_AP018694.1"/>
</dbReference>
<dbReference type="EMBL" id="AP018694">
    <property type="protein sequence ID" value="BBE19372.1"/>
    <property type="molecule type" value="Genomic_DNA"/>
</dbReference>
<evidence type="ECO:0000313" key="3">
    <source>
        <dbReference type="Proteomes" id="UP001193389"/>
    </source>
</evidence>
<protein>
    <submittedName>
        <fullName evidence="2">cAMP-binding proteins - catabolite gene activator and regulatory subunit of cAMP-dependent protein kinases</fullName>
    </submittedName>
</protein>
<organism evidence="2 3">
    <name type="scientific">Aquipluma nitroreducens</name>
    <dbReference type="NCBI Taxonomy" id="2010828"/>
    <lineage>
        <taxon>Bacteria</taxon>
        <taxon>Pseudomonadati</taxon>
        <taxon>Bacteroidota</taxon>
        <taxon>Bacteroidia</taxon>
        <taxon>Marinilabiliales</taxon>
        <taxon>Prolixibacteraceae</taxon>
        <taxon>Aquipluma</taxon>
    </lineage>
</organism>
<name>A0A5K7SCP8_9BACT</name>